<organism evidence="1">
    <name type="scientific">gut metagenome</name>
    <dbReference type="NCBI Taxonomy" id="749906"/>
    <lineage>
        <taxon>unclassified sequences</taxon>
        <taxon>metagenomes</taxon>
        <taxon>organismal metagenomes</taxon>
    </lineage>
</organism>
<gene>
    <name evidence="1" type="ORF">EVA_05841</name>
</gene>
<reference evidence="1" key="1">
    <citation type="journal article" date="2012" name="PLoS ONE">
        <title>Gene sets for utilization of primary and secondary nutrition supplies in the distal gut of endangered iberian lynx.</title>
        <authorList>
            <person name="Alcaide M."/>
            <person name="Messina E."/>
            <person name="Richter M."/>
            <person name="Bargiela R."/>
            <person name="Peplies J."/>
            <person name="Huws S.A."/>
            <person name="Newbold C.J."/>
            <person name="Golyshin P.N."/>
            <person name="Simon M.A."/>
            <person name="Lopez G."/>
            <person name="Yakimov M.M."/>
            <person name="Ferrer M."/>
        </authorList>
    </citation>
    <scope>NUCLEOTIDE SEQUENCE</scope>
</reference>
<dbReference type="AlphaFoldDB" id="J9GFC7"/>
<accession>J9GFC7</accession>
<protein>
    <submittedName>
        <fullName evidence="1">Uncharacterized protein</fullName>
    </submittedName>
</protein>
<comment type="caution">
    <text evidence="1">The sequence shown here is derived from an EMBL/GenBank/DDBJ whole genome shotgun (WGS) entry which is preliminary data.</text>
</comment>
<evidence type="ECO:0000313" key="1">
    <source>
        <dbReference type="EMBL" id="EJX06052.1"/>
    </source>
</evidence>
<proteinExistence type="predicted"/>
<dbReference type="EMBL" id="AMCI01001278">
    <property type="protein sequence ID" value="EJX06052.1"/>
    <property type="molecule type" value="Genomic_DNA"/>
</dbReference>
<name>J9GFC7_9ZZZZ</name>
<sequence>MSARAFIYHRSGGQSFYPFRRLNDQLHGTCQHFITPRGDLCGQERILVHFHAPSQTVYPVAFQRQVRIGQCRCIGQSQCRVEPSQAAVPPRLAVSPVGQDVAFYPKGYGHPAHPTATVLYLDAARVLSWPCLLRNIHSEPQGLYFSLRHVHLLAESLSVGVHPFGVEAGDGRCRQHFHTASQVGSPVAYLLHIPCSRPQTYLERIILVGSSCTRESSSLLDVQPLGGDVLTHADGIFSVFGEQVESLLLSSGIFLPFVRRAGHLHGVEAVELRACLHLRYLGGAHLLAVCDLCSPFRLRCFLGRIVAPAIESSARLHLVGQIIEVVRTLLGNRSEEQSAMFVRHLQSFDVGHRVSGFGMDYQIAFPVDVFVRTPPFKLQCGHFGRLVHLQHRAVVAE</sequence>